<comment type="caution">
    <text evidence="11">The sequence shown here is derived from an EMBL/GenBank/DDBJ whole genome shotgun (WGS) entry which is preliminary data.</text>
</comment>
<evidence type="ECO:0000256" key="9">
    <source>
        <dbReference type="SAM" id="SignalP"/>
    </source>
</evidence>
<keyword evidence="9" id="KW-0732">Signal</keyword>
<dbReference type="PANTHER" id="PTHR15211:SF0">
    <property type="entry name" value="GASTRIC INHIBITORY POLYPEPTIDE"/>
    <property type="match status" value="1"/>
</dbReference>
<dbReference type="SMART" id="SM00070">
    <property type="entry name" value="GLUCA"/>
    <property type="match status" value="1"/>
</dbReference>
<evidence type="ECO:0000256" key="7">
    <source>
        <dbReference type="ARBA" id="ARBA00031537"/>
    </source>
</evidence>
<dbReference type="EMBL" id="WEKX01010907">
    <property type="protein sequence ID" value="NWI89382.1"/>
    <property type="molecule type" value="Genomic_DNA"/>
</dbReference>
<dbReference type="GO" id="GO:0050796">
    <property type="term" value="P:regulation of insulin secretion"/>
    <property type="evidence" value="ECO:0007669"/>
    <property type="project" value="InterPro"/>
</dbReference>
<evidence type="ECO:0000313" key="12">
    <source>
        <dbReference type="Proteomes" id="UP000633448"/>
    </source>
</evidence>
<dbReference type="GO" id="GO:0031769">
    <property type="term" value="F:glucagon receptor binding"/>
    <property type="evidence" value="ECO:0007669"/>
    <property type="project" value="TreeGrafter"/>
</dbReference>
<comment type="function">
    <text evidence="1">Potent stimulator of insulin secretion and relatively poor inhibitor of gastric acid secretion.</text>
</comment>
<dbReference type="GO" id="GO:0042594">
    <property type="term" value="P:response to starvation"/>
    <property type="evidence" value="ECO:0007669"/>
    <property type="project" value="TreeGrafter"/>
</dbReference>
<feature type="non-terminal residue" evidence="11">
    <location>
        <position position="134"/>
    </location>
</feature>
<organism evidence="11 12">
    <name type="scientific">Pitta sordida</name>
    <name type="common">Hooded pitta</name>
    <dbReference type="NCBI Taxonomy" id="9163"/>
    <lineage>
        <taxon>Eukaryota</taxon>
        <taxon>Metazoa</taxon>
        <taxon>Chordata</taxon>
        <taxon>Craniata</taxon>
        <taxon>Vertebrata</taxon>
        <taxon>Euteleostomi</taxon>
        <taxon>Archelosauria</taxon>
        <taxon>Archosauria</taxon>
        <taxon>Dinosauria</taxon>
        <taxon>Saurischia</taxon>
        <taxon>Theropoda</taxon>
        <taxon>Coelurosauria</taxon>
        <taxon>Aves</taxon>
        <taxon>Neognathae</taxon>
        <taxon>Neoaves</taxon>
        <taxon>Telluraves</taxon>
        <taxon>Australaves</taxon>
        <taxon>Passeriformes</taxon>
        <taxon>Pittidae</taxon>
        <taxon>Pitta</taxon>
    </lineage>
</organism>
<feature type="chain" id="PRO_5032641784" description="Gastric inhibitory polypeptide" evidence="9">
    <location>
        <begin position="24"/>
        <end position="134"/>
    </location>
</feature>
<dbReference type="GO" id="GO:0042304">
    <property type="term" value="P:regulation of fatty acid biosynthetic process"/>
    <property type="evidence" value="ECO:0007669"/>
    <property type="project" value="InterPro"/>
</dbReference>
<dbReference type="Proteomes" id="UP000633448">
    <property type="component" value="Unassembled WGS sequence"/>
</dbReference>
<evidence type="ECO:0000256" key="6">
    <source>
        <dbReference type="ARBA" id="ARBA00022702"/>
    </source>
</evidence>
<evidence type="ECO:0000256" key="3">
    <source>
        <dbReference type="ARBA" id="ARBA00008369"/>
    </source>
</evidence>
<dbReference type="Pfam" id="PF00123">
    <property type="entry name" value="Hormone_2"/>
    <property type="match status" value="1"/>
</dbReference>
<comment type="similarity">
    <text evidence="3">Belongs to the glucagon family.</text>
</comment>
<evidence type="ECO:0000313" key="11">
    <source>
        <dbReference type="EMBL" id="NWI89382.1"/>
    </source>
</evidence>
<dbReference type="Gene3D" id="6.10.250.590">
    <property type="match status" value="1"/>
</dbReference>
<feature type="domain" description="Glucagon / GIP / secretin / VIP family" evidence="10">
    <location>
        <begin position="31"/>
        <end position="57"/>
    </location>
</feature>
<dbReference type="GO" id="GO:0005615">
    <property type="term" value="C:extracellular space"/>
    <property type="evidence" value="ECO:0007669"/>
    <property type="project" value="TreeGrafter"/>
</dbReference>
<dbReference type="InterPro" id="IPR039078">
    <property type="entry name" value="GIP"/>
</dbReference>
<dbReference type="GO" id="GO:0009749">
    <property type="term" value="P:response to glucose"/>
    <property type="evidence" value="ECO:0007669"/>
    <property type="project" value="InterPro"/>
</dbReference>
<evidence type="ECO:0000256" key="8">
    <source>
        <dbReference type="SAM" id="MobiDB-lite"/>
    </source>
</evidence>
<dbReference type="AlphaFoldDB" id="A0A851F927"/>
<dbReference type="GO" id="GO:0005179">
    <property type="term" value="F:hormone activity"/>
    <property type="evidence" value="ECO:0007669"/>
    <property type="project" value="UniProtKB-KW"/>
</dbReference>
<feature type="region of interest" description="Disordered" evidence="8">
    <location>
        <begin position="67"/>
        <end position="95"/>
    </location>
</feature>
<reference evidence="11" key="1">
    <citation type="submission" date="2019-10" db="EMBL/GenBank/DDBJ databases">
        <title>Bird 10,000 Genomes (B10K) Project - Family phase.</title>
        <authorList>
            <person name="Zhang G."/>
        </authorList>
    </citation>
    <scope>NUCLEOTIDE SEQUENCE</scope>
    <source>
        <strain evidence="11">B10K-DU-002-53</strain>
        <tissue evidence="11">Muscle</tissue>
    </source>
</reference>
<feature type="compositionally biased region" description="Basic and acidic residues" evidence="8">
    <location>
        <begin position="67"/>
        <end position="76"/>
    </location>
</feature>
<proteinExistence type="inferred from homology"/>
<dbReference type="PANTHER" id="PTHR15211">
    <property type="entry name" value="GLUCOSE-DEPENDENT INSULINOTROPIC POLYPEPTIDE"/>
    <property type="match status" value="1"/>
</dbReference>
<evidence type="ECO:0000259" key="10">
    <source>
        <dbReference type="SMART" id="SM00070"/>
    </source>
</evidence>
<evidence type="ECO:0000256" key="5">
    <source>
        <dbReference type="ARBA" id="ARBA00022525"/>
    </source>
</evidence>
<name>A0A851F927_PITSO</name>
<dbReference type="InterPro" id="IPR000532">
    <property type="entry name" value="Glucagon_GIP_secretin_VIP"/>
</dbReference>
<feature type="non-terminal residue" evidence="11">
    <location>
        <position position="1"/>
    </location>
</feature>
<protein>
    <recommendedName>
        <fullName evidence="4">Gastric inhibitory polypeptide</fullName>
    </recommendedName>
    <alternativeName>
        <fullName evidence="7">Glucose-dependent insulinotropic polypeptide</fullName>
    </alternativeName>
</protein>
<accession>A0A851F927</accession>
<keyword evidence="5" id="KW-0964">Secreted</keyword>
<keyword evidence="6" id="KW-0372">Hormone</keyword>
<evidence type="ECO:0000256" key="4">
    <source>
        <dbReference type="ARBA" id="ARBA00013490"/>
    </source>
</evidence>
<gene>
    <name evidence="11" type="primary">Gip</name>
    <name evidence="11" type="ORF">PITSOR_R06345</name>
</gene>
<sequence length="134" mass="14980">SFKVLSLLVASLGFVLMEENVSGARPVQRRYSEATLASDYSRTMDNMLKKNFVEWLLARREKKSDSIVEQHRREAEPQGAAADLGTQESKGSFPWPLKVKGNQSFSSLGGSEGLEDVLSHEFLAWLMSTDLCRP</sequence>
<feature type="signal peptide" evidence="9">
    <location>
        <begin position="1"/>
        <end position="23"/>
    </location>
</feature>
<comment type="subcellular location">
    <subcellularLocation>
        <location evidence="2">Secreted</location>
    </subcellularLocation>
</comment>
<keyword evidence="12" id="KW-1185">Reference proteome</keyword>
<evidence type="ECO:0000256" key="2">
    <source>
        <dbReference type="ARBA" id="ARBA00004613"/>
    </source>
</evidence>
<evidence type="ECO:0000256" key="1">
    <source>
        <dbReference type="ARBA" id="ARBA00002766"/>
    </source>
</evidence>
<dbReference type="OrthoDB" id="8874823at2759"/>